<organism evidence="1 2">
    <name type="scientific">Rhynchophorus ferrugineus</name>
    <name type="common">Red palm weevil</name>
    <name type="synonym">Curculio ferrugineus</name>
    <dbReference type="NCBI Taxonomy" id="354439"/>
    <lineage>
        <taxon>Eukaryota</taxon>
        <taxon>Metazoa</taxon>
        <taxon>Ecdysozoa</taxon>
        <taxon>Arthropoda</taxon>
        <taxon>Hexapoda</taxon>
        <taxon>Insecta</taxon>
        <taxon>Pterygota</taxon>
        <taxon>Neoptera</taxon>
        <taxon>Endopterygota</taxon>
        <taxon>Coleoptera</taxon>
        <taxon>Polyphaga</taxon>
        <taxon>Cucujiformia</taxon>
        <taxon>Curculionidae</taxon>
        <taxon>Dryophthorinae</taxon>
        <taxon>Rhynchophorus</taxon>
    </lineage>
</organism>
<evidence type="ECO:0000313" key="1">
    <source>
        <dbReference type="EMBL" id="KAF7283221.1"/>
    </source>
</evidence>
<dbReference type="EMBL" id="JAACXV010000127">
    <property type="protein sequence ID" value="KAF7283221.1"/>
    <property type="molecule type" value="Genomic_DNA"/>
</dbReference>
<dbReference type="Proteomes" id="UP000625711">
    <property type="component" value="Unassembled WGS sequence"/>
</dbReference>
<sequence>MGKTFNTTKTTPLFTRLLQPVALYVYDDCCARNNTSVKRLLKHPKIGKPGPPSTWRFRCRVDGGTLSTNSVPKLIVTRAILFLEQRAAFAGIQVNAEEALRSSV</sequence>
<gene>
    <name evidence="1" type="ORF">GWI33_001146</name>
</gene>
<proteinExistence type="predicted"/>
<dbReference type="AlphaFoldDB" id="A0A834IP05"/>
<keyword evidence="2" id="KW-1185">Reference proteome</keyword>
<evidence type="ECO:0000313" key="2">
    <source>
        <dbReference type="Proteomes" id="UP000625711"/>
    </source>
</evidence>
<accession>A0A834IP05</accession>
<name>A0A834IP05_RHYFE</name>
<reference evidence="1" key="1">
    <citation type="submission" date="2020-08" db="EMBL/GenBank/DDBJ databases">
        <title>Genome sequencing and assembly of the red palm weevil Rhynchophorus ferrugineus.</title>
        <authorList>
            <person name="Dias G.B."/>
            <person name="Bergman C.M."/>
            <person name="Manee M."/>
        </authorList>
    </citation>
    <scope>NUCLEOTIDE SEQUENCE</scope>
    <source>
        <strain evidence="1">AA-2017</strain>
        <tissue evidence="1">Whole larva</tissue>
    </source>
</reference>
<protein>
    <submittedName>
        <fullName evidence="1">Uncharacterized protein</fullName>
    </submittedName>
</protein>
<comment type="caution">
    <text evidence="1">The sequence shown here is derived from an EMBL/GenBank/DDBJ whole genome shotgun (WGS) entry which is preliminary data.</text>
</comment>